<dbReference type="EMBL" id="LR796207">
    <property type="protein sequence ID" value="CAB4126719.1"/>
    <property type="molecule type" value="Genomic_DNA"/>
</dbReference>
<name>A0A6J5L421_9CAUD</name>
<accession>A0A6J5L421</accession>
<evidence type="ECO:0008006" key="2">
    <source>
        <dbReference type="Google" id="ProtNLM"/>
    </source>
</evidence>
<sequence>MPNISVNVANANGVNVQVQDPNNLKVIVQNPTQITAVVTPQPNNIITLNRGIVGPQGPVGPSGESNIGGYPVQITDAQNRDVLMWMTGEWVNVPQTEVTDGGNF</sequence>
<reference evidence="1" key="1">
    <citation type="submission" date="2020-04" db="EMBL/GenBank/DDBJ databases">
        <authorList>
            <person name="Chiriac C."/>
            <person name="Salcher M."/>
            <person name="Ghai R."/>
            <person name="Kavagutti S V."/>
        </authorList>
    </citation>
    <scope>NUCLEOTIDE SEQUENCE</scope>
</reference>
<gene>
    <name evidence="1" type="ORF">UFOVP79_17</name>
</gene>
<organism evidence="1">
    <name type="scientific">uncultured Caudovirales phage</name>
    <dbReference type="NCBI Taxonomy" id="2100421"/>
    <lineage>
        <taxon>Viruses</taxon>
        <taxon>Duplodnaviria</taxon>
        <taxon>Heunggongvirae</taxon>
        <taxon>Uroviricota</taxon>
        <taxon>Caudoviricetes</taxon>
        <taxon>Peduoviridae</taxon>
        <taxon>Maltschvirus</taxon>
        <taxon>Maltschvirus maltsch</taxon>
    </lineage>
</organism>
<proteinExistence type="predicted"/>
<evidence type="ECO:0000313" key="1">
    <source>
        <dbReference type="EMBL" id="CAB4126719.1"/>
    </source>
</evidence>
<protein>
    <recommendedName>
        <fullName evidence="2">Collagen triple helix repeat</fullName>
    </recommendedName>
</protein>